<accession>A0A543AMD1</accession>
<dbReference type="InterPro" id="IPR003593">
    <property type="entry name" value="AAA+_ATPase"/>
</dbReference>
<dbReference type="InterPro" id="IPR050093">
    <property type="entry name" value="ABC_SmlMolc_Importer"/>
</dbReference>
<evidence type="ECO:0000256" key="1">
    <source>
        <dbReference type="ARBA" id="ARBA00022448"/>
    </source>
</evidence>
<dbReference type="Gene3D" id="3.40.50.300">
    <property type="entry name" value="P-loop containing nucleotide triphosphate hydrolases"/>
    <property type="match status" value="1"/>
</dbReference>
<keyword evidence="4" id="KW-0547">Nucleotide-binding</keyword>
<dbReference type="EMBL" id="VFOU01000001">
    <property type="protein sequence ID" value="TQL73747.1"/>
    <property type="molecule type" value="Genomic_DNA"/>
</dbReference>
<evidence type="ECO:0000256" key="5">
    <source>
        <dbReference type="ARBA" id="ARBA00022840"/>
    </source>
</evidence>
<organism evidence="11 12">
    <name type="scientific">Enteractinococcus coprophilus</name>
    <dbReference type="NCBI Taxonomy" id="1027633"/>
    <lineage>
        <taxon>Bacteria</taxon>
        <taxon>Bacillati</taxon>
        <taxon>Actinomycetota</taxon>
        <taxon>Actinomycetes</taxon>
        <taxon>Micrococcales</taxon>
        <taxon>Micrococcaceae</taxon>
    </lineage>
</organism>
<dbReference type="SMART" id="SM00382">
    <property type="entry name" value="AAA"/>
    <property type="match status" value="1"/>
</dbReference>
<dbReference type="InterPro" id="IPR003439">
    <property type="entry name" value="ABC_transporter-like_ATP-bd"/>
</dbReference>
<dbReference type="PROSITE" id="PS50893">
    <property type="entry name" value="ABC_TRANSPORTER_2"/>
    <property type="match status" value="1"/>
</dbReference>
<dbReference type="InterPro" id="IPR017871">
    <property type="entry name" value="ABC_transporter-like_CS"/>
</dbReference>
<dbReference type="FunFam" id="3.40.50.300:FF:000425">
    <property type="entry name" value="Probable ABC transporter, ATP-binding subunit"/>
    <property type="match status" value="1"/>
</dbReference>
<dbReference type="GO" id="GO:0015418">
    <property type="term" value="F:ABC-type quaternary ammonium compound transporting activity"/>
    <property type="evidence" value="ECO:0007669"/>
    <property type="project" value="UniProtKB-EC"/>
</dbReference>
<dbReference type="GO" id="GO:0015408">
    <property type="term" value="F:ABC-type ferric iron transporter activity"/>
    <property type="evidence" value="ECO:0007669"/>
    <property type="project" value="InterPro"/>
</dbReference>
<evidence type="ECO:0000256" key="3">
    <source>
        <dbReference type="ARBA" id="ARBA00022496"/>
    </source>
</evidence>
<evidence type="ECO:0000313" key="12">
    <source>
        <dbReference type="Proteomes" id="UP000319746"/>
    </source>
</evidence>
<evidence type="ECO:0000256" key="6">
    <source>
        <dbReference type="ARBA" id="ARBA00023004"/>
    </source>
</evidence>
<evidence type="ECO:0000259" key="10">
    <source>
        <dbReference type="PROSITE" id="PS50893"/>
    </source>
</evidence>
<protein>
    <recommendedName>
        <fullName evidence="9">ABC-type quaternary amine transporter</fullName>
        <ecNumber evidence="9">7.6.2.9</ecNumber>
    </recommendedName>
</protein>
<dbReference type="Proteomes" id="UP000319746">
    <property type="component" value="Unassembled WGS sequence"/>
</dbReference>
<keyword evidence="6" id="KW-0408">Iron</keyword>
<keyword evidence="8" id="KW-0472">Membrane</keyword>
<evidence type="ECO:0000256" key="9">
    <source>
        <dbReference type="ARBA" id="ARBA00066388"/>
    </source>
</evidence>
<keyword evidence="3" id="KW-0410">Iron transport</keyword>
<dbReference type="PANTHER" id="PTHR42781">
    <property type="entry name" value="SPERMIDINE/PUTRESCINE IMPORT ATP-BINDING PROTEIN POTA"/>
    <property type="match status" value="1"/>
</dbReference>
<dbReference type="Pfam" id="PF00005">
    <property type="entry name" value="ABC_tran"/>
    <property type="match status" value="1"/>
</dbReference>
<dbReference type="RefSeq" id="WP_141863910.1">
    <property type="nucleotide sequence ID" value="NZ_BAABAN010000017.1"/>
</dbReference>
<evidence type="ECO:0000313" key="11">
    <source>
        <dbReference type="EMBL" id="TQL73747.1"/>
    </source>
</evidence>
<dbReference type="AlphaFoldDB" id="A0A543AMD1"/>
<evidence type="ECO:0000256" key="4">
    <source>
        <dbReference type="ARBA" id="ARBA00022741"/>
    </source>
</evidence>
<dbReference type="GO" id="GO:0016887">
    <property type="term" value="F:ATP hydrolysis activity"/>
    <property type="evidence" value="ECO:0007669"/>
    <property type="project" value="InterPro"/>
</dbReference>
<keyword evidence="7" id="KW-0406">Ion transport</keyword>
<dbReference type="GO" id="GO:0016020">
    <property type="term" value="C:membrane"/>
    <property type="evidence" value="ECO:0007669"/>
    <property type="project" value="InterPro"/>
</dbReference>
<evidence type="ECO:0000256" key="8">
    <source>
        <dbReference type="ARBA" id="ARBA00023136"/>
    </source>
</evidence>
<keyword evidence="12" id="KW-1185">Reference proteome</keyword>
<dbReference type="SUPFAM" id="SSF52540">
    <property type="entry name" value="P-loop containing nucleoside triphosphate hydrolases"/>
    <property type="match status" value="1"/>
</dbReference>
<sequence>MTAINVTNLHLAYPGGAQVLTGANLTLAEGEILGLLGASGSGKSTLLRVIAGLQHPQTGTIEVAGVITDDDGEHVPPHRRNCTMVFQDAQLFPHRSVAGNVAYGLQAANVPKPERRRRVAEVLEMVDIAELANRAITELSGGQAQRVALARCLVIRPAVILFDEPLSALDRGLRQRLAVEIRELLKQTGTSAIYVTHDPAEATTVADRIGVVEQGSILDLGPVSTLNIADLSDSVASLLGGLGEVTGVITAVSDESTTVEVVEKIVVLPGRQGGLGDTISVNLSR</sequence>
<dbReference type="InterPro" id="IPR027417">
    <property type="entry name" value="P-loop_NTPase"/>
</dbReference>
<comment type="caution">
    <text evidence="11">The sequence shown here is derived from an EMBL/GenBank/DDBJ whole genome shotgun (WGS) entry which is preliminary data.</text>
</comment>
<keyword evidence="2" id="KW-1003">Cell membrane</keyword>
<dbReference type="CDD" id="cd03259">
    <property type="entry name" value="ABC_Carb_Solutes_like"/>
    <property type="match status" value="1"/>
</dbReference>
<gene>
    <name evidence="11" type="ORF">FB556_0191</name>
</gene>
<proteinExistence type="predicted"/>
<evidence type="ECO:0000256" key="7">
    <source>
        <dbReference type="ARBA" id="ARBA00023065"/>
    </source>
</evidence>
<feature type="domain" description="ABC transporter" evidence="10">
    <location>
        <begin position="4"/>
        <end position="239"/>
    </location>
</feature>
<dbReference type="EC" id="7.6.2.9" evidence="9"/>
<keyword evidence="1" id="KW-0813">Transport</keyword>
<dbReference type="OrthoDB" id="9802264at2"/>
<dbReference type="PANTHER" id="PTHR42781:SF4">
    <property type="entry name" value="SPERMIDINE_PUTRESCINE IMPORT ATP-BINDING PROTEIN POTA"/>
    <property type="match status" value="1"/>
</dbReference>
<dbReference type="PROSITE" id="PS00211">
    <property type="entry name" value="ABC_TRANSPORTER_1"/>
    <property type="match status" value="1"/>
</dbReference>
<reference evidence="11 12" key="1">
    <citation type="submission" date="2019-06" db="EMBL/GenBank/DDBJ databases">
        <title>Sequencing the genomes of 1000 actinobacteria strains.</title>
        <authorList>
            <person name="Klenk H.-P."/>
        </authorList>
    </citation>
    <scope>NUCLEOTIDE SEQUENCE [LARGE SCALE GENOMIC DNA]</scope>
    <source>
        <strain evidence="11 12">DSM 24083</strain>
    </source>
</reference>
<evidence type="ECO:0000256" key="2">
    <source>
        <dbReference type="ARBA" id="ARBA00022475"/>
    </source>
</evidence>
<keyword evidence="5 11" id="KW-0067">ATP-binding</keyword>
<dbReference type="InterPro" id="IPR015853">
    <property type="entry name" value="ABC_transpr_FbpC"/>
</dbReference>
<dbReference type="GO" id="GO:0005524">
    <property type="term" value="F:ATP binding"/>
    <property type="evidence" value="ECO:0007669"/>
    <property type="project" value="UniProtKB-KW"/>
</dbReference>
<name>A0A543AMD1_9MICC</name>